<evidence type="ECO:0000313" key="2">
    <source>
        <dbReference type="EMBL" id="KAJ8335605.1"/>
    </source>
</evidence>
<dbReference type="PANTHER" id="PTHR48407:SF1">
    <property type="entry name" value="CRANIOFACIAL DEVELOPMENT PROTEIN 1"/>
    <property type="match status" value="1"/>
</dbReference>
<feature type="region of interest" description="Disordered" evidence="1">
    <location>
        <begin position="201"/>
        <end position="249"/>
    </location>
</feature>
<sequence>MNYSDYDSENYSSSEDEDYVPSDDNLSEDDMNECEKEEGLDAEDSGKQQSVDVKTKKKKKNTKGIGVRKRKKVGLQLEGEEKDGGTQQEEGTQEKQEEEDGGDDEGRPAPRPSGEVDKKKADDLWASFLSDVGPRPKLSSPASVSAPDGKSTQSSDPNEKTDAPSLPHEPEPEPKPKPKGPSKITITKVFDFAGEEVRVTKEVEADSKEAQSFLKEQEMQPLPSQPLAPGPRYLGSERPSERNCPSDQP</sequence>
<evidence type="ECO:0000313" key="3">
    <source>
        <dbReference type="Proteomes" id="UP001152622"/>
    </source>
</evidence>
<feature type="compositionally biased region" description="Basic and acidic residues" evidence="1">
    <location>
        <begin position="157"/>
        <end position="176"/>
    </location>
</feature>
<feature type="region of interest" description="Disordered" evidence="1">
    <location>
        <begin position="1"/>
        <end position="185"/>
    </location>
</feature>
<dbReference type="AlphaFoldDB" id="A0A9Q1EB80"/>
<keyword evidence="3" id="KW-1185">Reference proteome</keyword>
<evidence type="ECO:0008006" key="4">
    <source>
        <dbReference type="Google" id="ProtNLM"/>
    </source>
</evidence>
<name>A0A9Q1EB80_SYNKA</name>
<dbReference type="GO" id="GO:0000812">
    <property type="term" value="C:Swr1 complex"/>
    <property type="evidence" value="ECO:0007669"/>
    <property type="project" value="TreeGrafter"/>
</dbReference>
<dbReference type="Proteomes" id="UP001152622">
    <property type="component" value="Chromosome 20"/>
</dbReference>
<comment type="caution">
    <text evidence="2">The sequence shown here is derived from an EMBL/GenBank/DDBJ whole genome shotgun (WGS) entry which is preliminary data.</text>
</comment>
<dbReference type="PANTHER" id="PTHR48407">
    <property type="entry name" value="CRANIOFACIAL DEVELOPMENT PROTEIN 1"/>
    <property type="match status" value="1"/>
</dbReference>
<accession>A0A9Q1EB80</accession>
<feature type="compositionally biased region" description="Basic residues" evidence="1">
    <location>
        <begin position="55"/>
        <end position="73"/>
    </location>
</feature>
<feature type="compositionally biased region" description="Low complexity" evidence="1">
    <location>
        <begin position="1"/>
        <end position="13"/>
    </location>
</feature>
<gene>
    <name evidence="2" type="ORF">SKAU_G00389470</name>
</gene>
<feature type="compositionally biased region" description="Acidic residues" evidence="1">
    <location>
        <begin position="14"/>
        <end position="32"/>
    </location>
</feature>
<evidence type="ECO:0000256" key="1">
    <source>
        <dbReference type="SAM" id="MobiDB-lite"/>
    </source>
</evidence>
<reference evidence="2" key="1">
    <citation type="journal article" date="2023" name="Science">
        <title>Genome structures resolve the early diversification of teleost fishes.</title>
        <authorList>
            <person name="Parey E."/>
            <person name="Louis A."/>
            <person name="Montfort J."/>
            <person name="Bouchez O."/>
            <person name="Roques C."/>
            <person name="Iampietro C."/>
            <person name="Lluch J."/>
            <person name="Castinel A."/>
            <person name="Donnadieu C."/>
            <person name="Desvignes T."/>
            <person name="Floi Bucao C."/>
            <person name="Jouanno E."/>
            <person name="Wen M."/>
            <person name="Mejri S."/>
            <person name="Dirks R."/>
            <person name="Jansen H."/>
            <person name="Henkel C."/>
            <person name="Chen W.J."/>
            <person name="Zahm M."/>
            <person name="Cabau C."/>
            <person name="Klopp C."/>
            <person name="Thompson A.W."/>
            <person name="Robinson-Rechavi M."/>
            <person name="Braasch I."/>
            <person name="Lecointre G."/>
            <person name="Bobe J."/>
            <person name="Postlethwait J.H."/>
            <person name="Berthelot C."/>
            <person name="Roest Crollius H."/>
            <person name="Guiguen Y."/>
        </authorList>
    </citation>
    <scope>NUCLEOTIDE SEQUENCE</scope>
    <source>
        <strain evidence="2">WJC10195</strain>
    </source>
</reference>
<organism evidence="2 3">
    <name type="scientific">Synaphobranchus kaupii</name>
    <name type="common">Kaup's arrowtooth eel</name>
    <dbReference type="NCBI Taxonomy" id="118154"/>
    <lineage>
        <taxon>Eukaryota</taxon>
        <taxon>Metazoa</taxon>
        <taxon>Chordata</taxon>
        <taxon>Craniata</taxon>
        <taxon>Vertebrata</taxon>
        <taxon>Euteleostomi</taxon>
        <taxon>Actinopterygii</taxon>
        <taxon>Neopterygii</taxon>
        <taxon>Teleostei</taxon>
        <taxon>Anguilliformes</taxon>
        <taxon>Synaphobranchidae</taxon>
        <taxon>Synaphobranchus</taxon>
    </lineage>
</organism>
<dbReference type="EMBL" id="JAINUF010000020">
    <property type="protein sequence ID" value="KAJ8335605.1"/>
    <property type="molecule type" value="Genomic_DNA"/>
</dbReference>
<dbReference type="InterPro" id="IPR027124">
    <property type="entry name" value="Swc5/CFDP1/2"/>
</dbReference>
<proteinExistence type="predicted"/>
<feature type="compositionally biased region" description="Basic and acidic residues" evidence="1">
    <location>
        <begin position="104"/>
        <end position="123"/>
    </location>
</feature>
<dbReference type="OrthoDB" id="445677at2759"/>
<protein>
    <recommendedName>
        <fullName evidence="4">Craniofacial development protein 1</fullName>
    </recommendedName>
</protein>